<dbReference type="OrthoDB" id="9804645at2"/>
<proteinExistence type="predicted"/>
<dbReference type="Gene3D" id="3.30.565.10">
    <property type="entry name" value="Histidine kinase-like ATPase, C-terminal domain"/>
    <property type="match status" value="1"/>
</dbReference>
<comment type="caution">
    <text evidence="9">The sequence shown here is derived from an EMBL/GenBank/DDBJ whole genome shotgun (WGS) entry which is preliminary data.</text>
</comment>
<evidence type="ECO:0000259" key="8">
    <source>
        <dbReference type="PROSITE" id="PS50109"/>
    </source>
</evidence>
<dbReference type="SMART" id="SM00388">
    <property type="entry name" value="HisKA"/>
    <property type="match status" value="1"/>
</dbReference>
<reference evidence="9 10" key="1">
    <citation type="submission" date="2019-01" db="EMBL/GenBank/DDBJ databases">
        <title>Lacibacter sp. strain TTM-7.</title>
        <authorList>
            <person name="Chen W.-M."/>
        </authorList>
    </citation>
    <scope>NUCLEOTIDE SEQUENCE [LARGE SCALE GENOMIC DNA]</scope>
    <source>
        <strain evidence="9 10">TTM-7</strain>
    </source>
</reference>
<keyword evidence="7" id="KW-0472">Membrane</keyword>
<feature type="domain" description="Histidine kinase" evidence="8">
    <location>
        <begin position="260"/>
        <end position="479"/>
    </location>
</feature>
<evidence type="ECO:0000256" key="5">
    <source>
        <dbReference type="ARBA" id="ARBA00022777"/>
    </source>
</evidence>
<evidence type="ECO:0000256" key="2">
    <source>
        <dbReference type="ARBA" id="ARBA00012438"/>
    </source>
</evidence>
<dbReference type="SUPFAM" id="SSF47384">
    <property type="entry name" value="Homodimeric domain of signal transducing histidine kinase"/>
    <property type="match status" value="1"/>
</dbReference>
<dbReference type="InterPro" id="IPR036097">
    <property type="entry name" value="HisK_dim/P_sf"/>
</dbReference>
<dbReference type="AlphaFoldDB" id="A0A4Q1CMM1"/>
<evidence type="ECO:0000313" key="10">
    <source>
        <dbReference type="Proteomes" id="UP000290204"/>
    </source>
</evidence>
<accession>A0A4Q1CMM1</accession>
<dbReference type="PANTHER" id="PTHR43711">
    <property type="entry name" value="TWO-COMPONENT HISTIDINE KINASE"/>
    <property type="match status" value="1"/>
</dbReference>
<dbReference type="InterPro" id="IPR050736">
    <property type="entry name" value="Sensor_HK_Regulatory"/>
</dbReference>
<evidence type="ECO:0000256" key="1">
    <source>
        <dbReference type="ARBA" id="ARBA00000085"/>
    </source>
</evidence>
<dbReference type="RefSeq" id="WP_129129416.1">
    <property type="nucleotide sequence ID" value="NZ_SDHW01000001.1"/>
</dbReference>
<dbReference type="PROSITE" id="PS50109">
    <property type="entry name" value="HIS_KIN"/>
    <property type="match status" value="1"/>
</dbReference>
<feature type="transmembrane region" description="Helical" evidence="7">
    <location>
        <begin position="224"/>
        <end position="245"/>
    </location>
</feature>
<dbReference type="GO" id="GO:0000155">
    <property type="term" value="F:phosphorelay sensor kinase activity"/>
    <property type="evidence" value="ECO:0007669"/>
    <property type="project" value="InterPro"/>
</dbReference>
<dbReference type="Gene3D" id="1.10.287.130">
    <property type="match status" value="1"/>
</dbReference>
<dbReference type="SUPFAM" id="SSF55874">
    <property type="entry name" value="ATPase domain of HSP90 chaperone/DNA topoisomerase II/histidine kinase"/>
    <property type="match status" value="1"/>
</dbReference>
<evidence type="ECO:0000313" key="9">
    <source>
        <dbReference type="EMBL" id="RXK62044.1"/>
    </source>
</evidence>
<dbReference type="InterPro" id="IPR004358">
    <property type="entry name" value="Sig_transdc_His_kin-like_C"/>
</dbReference>
<organism evidence="9 10">
    <name type="scientific">Lacibacter luteus</name>
    <dbReference type="NCBI Taxonomy" id="2508719"/>
    <lineage>
        <taxon>Bacteria</taxon>
        <taxon>Pseudomonadati</taxon>
        <taxon>Bacteroidota</taxon>
        <taxon>Chitinophagia</taxon>
        <taxon>Chitinophagales</taxon>
        <taxon>Chitinophagaceae</taxon>
        <taxon>Lacibacter</taxon>
    </lineage>
</organism>
<dbReference type="Proteomes" id="UP000290204">
    <property type="component" value="Unassembled WGS sequence"/>
</dbReference>
<keyword evidence="3" id="KW-0597">Phosphoprotein</keyword>
<dbReference type="SMART" id="SM00387">
    <property type="entry name" value="HATPase_c"/>
    <property type="match status" value="1"/>
</dbReference>
<dbReference type="EC" id="2.7.13.3" evidence="2"/>
<sequence length="482" mass="55066">MLKRDRIFIFKIIAVVCTTVLCLVQLIHIRNIYKLEEKVYNIDEKKILKTAYEESIVNDKVFRGAVKIIDTILYREFPELERLATSNTDAFKNHAARLCDTLFKALNKANNMDAFLDSVKKANNIDAAINYALFVEHFAIATEPNHYYTLFSSNEADYKTSVPYVVNHGAKIGGTLTSYNPQTLTSALKVSAPSARSYRMNFALYCDRTDRLQQIVYKTLPQTLLSVFSIVAILTIFFLTFANWIRQKKASEMKSDFINTISHEFQTPLTTIIIANKTIENENQAIRSEKLDSLYNIIKRQTERLTILMQQVIETGGEKPIKLVMEKHVINNELEEIISDYRINLDLANTKISFTPKTNEDAVLLDKLHFTSIILNILDNSVKYNHKTVKDIAVTTYAKNSQTLAISIKDNGDGMSNKVKRKMFFKFYRNPSLVSSNAPGIGLGLYHTKQCLDAHGWNYEVMSKEQVGTEFIIYIPLIIEQA</sequence>
<dbReference type="Pfam" id="PF02518">
    <property type="entry name" value="HATPase_c"/>
    <property type="match status" value="1"/>
</dbReference>
<keyword evidence="6" id="KW-0902">Two-component regulatory system</keyword>
<dbReference type="EMBL" id="SDHW01000001">
    <property type="protein sequence ID" value="RXK62044.1"/>
    <property type="molecule type" value="Genomic_DNA"/>
</dbReference>
<feature type="transmembrane region" description="Helical" evidence="7">
    <location>
        <begin position="7"/>
        <end position="27"/>
    </location>
</feature>
<evidence type="ECO:0000256" key="4">
    <source>
        <dbReference type="ARBA" id="ARBA00022679"/>
    </source>
</evidence>
<protein>
    <recommendedName>
        <fullName evidence="2">histidine kinase</fullName>
        <ecNumber evidence="2">2.7.13.3</ecNumber>
    </recommendedName>
</protein>
<evidence type="ECO:0000256" key="3">
    <source>
        <dbReference type="ARBA" id="ARBA00022553"/>
    </source>
</evidence>
<evidence type="ECO:0000256" key="6">
    <source>
        <dbReference type="ARBA" id="ARBA00023012"/>
    </source>
</evidence>
<evidence type="ECO:0000256" key="7">
    <source>
        <dbReference type="SAM" id="Phobius"/>
    </source>
</evidence>
<gene>
    <name evidence="9" type="ORF">ESA94_03260</name>
</gene>
<dbReference type="CDD" id="cd00075">
    <property type="entry name" value="HATPase"/>
    <property type="match status" value="1"/>
</dbReference>
<dbReference type="CDD" id="cd00082">
    <property type="entry name" value="HisKA"/>
    <property type="match status" value="1"/>
</dbReference>
<keyword evidence="7" id="KW-1133">Transmembrane helix</keyword>
<dbReference type="InterPro" id="IPR003661">
    <property type="entry name" value="HisK_dim/P_dom"/>
</dbReference>
<keyword evidence="4" id="KW-0808">Transferase</keyword>
<name>A0A4Q1CMM1_9BACT</name>
<keyword evidence="10" id="KW-1185">Reference proteome</keyword>
<dbReference type="InterPro" id="IPR036890">
    <property type="entry name" value="HATPase_C_sf"/>
</dbReference>
<dbReference type="PRINTS" id="PR00344">
    <property type="entry name" value="BCTRLSENSOR"/>
</dbReference>
<dbReference type="InterPro" id="IPR005467">
    <property type="entry name" value="His_kinase_dom"/>
</dbReference>
<comment type="catalytic activity">
    <reaction evidence="1">
        <text>ATP + protein L-histidine = ADP + protein N-phospho-L-histidine.</text>
        <dbReference type="EC" id="2.7.13.3"/>
    </reaction>
</comment>
<dbReference type="Pfam" id="PF00512">
    <property type="entry name" value="HisKA"/>
    <property type="match status" value="1"/>
</dbReference>
<dbReference type="PANTHER" id="PTHR43711:SF26">
    <property type="entry name" value="SENSOR HISTIDINE KINASE RCSC"/>
    <property type="match status" value="1"/>
</dbReference>
<keyword evidence="5 9" id="KW-0418">Kinase</keyword>
<keyword evidence="7" id="KW-0812">Transmembrane</keyword>
<dbReference type="InterPro" id="IPR003594">
    <property type="entry name" value="HATPase_dom"/>
</dbReference>